<keyword evidence="6" id="KW-1133">Transmembrane helix</keyword>
<dbReference type="Pfam" id="PF00990">
    <property type="entry name" value="GGDEF"/>
    <property type="match status" value="1"/>
</dbReference>
<dbReference type="PANTHER" id="PTHR45138:SF9">
    <property type="entry name" value="DIGUANYLATE CYCLASE DGCM-RELATED"/>
    <property type="match status" value="1"/>
</dbReference>
<dbReference type="EMBL" id="JBFZPZ010000008">
    <property type="protein sequence ID" value="MEX9253182.1"/>
    <property type="molecule type" value="Genomic_DNA"/>
</dbReference>
<comment type="pathway">
    <text evidence="2">Purine metabolism; 3',5'-cyclic di-GMP biosynthesis.</text>
</comment>
<evidence type="ECO:0000259" key="7">
    <source>
        <dbReference type="PROSITE" id="PS50887"/>
    </source>
</evidence>
<organism evidence="8 9">
    <name type="scientific">Pseudenterobacter timonensis</name>
    <dbReference type="NCBI Taxonomy" id="1755099"/>
    <lineage>
        <taxon>Bacteria</taxon>
        <taxon>Pseudomonadati</taxon>
        <taxon>Pseudomonadota</taxon>
        <taxon>Gammaproteobacteria</taxon>
        <taxon>Enterobacterales</taxon>
        <taxon>Enterobacteriaceae</taxon>
        <taxon>Pseudenterobacter</taxon>
    </lineage>
</organism>
<dbReference type="InterPro" id="IPR050469">
    <property type="entry name" value="Diguanylate_Cyclase"/>
</dbReference>
<feature type="transmembrane region" description="Helical" evidence="6">
    <location>
        <begin position="98"/>
        <end position="116"/>
    </location>
</feature>
<dbReference type="PROSITE" id="PS50887">
    <property type="entry name" value="GGDEF"/>
    <property type="match status" value="1"/>
</dbReference>
<dbReference type="Proteomes" id="UP001561463">
    <property type="component" value="Unassembled WGS sequence"/>
</dbReference>
<dbReference type="CDD" id="cd01949">
    <property type="entry name" value="GGDEF"/>
    <property type="match status" value="1"/>
</dbReference>
<name>A0ABV4AAI3_9ENTR</name>
<comment type="caution">
    <text evidence="8">The sequence shown here is derived from an EMBL/GenBank/DDBJ whole genome shotgun (WGS) entry which is preliminary data.</text>
</comment>
<accession>A0ABV4AAI3</accession>
<evidence type="ECO:0000313" key="8">
    <source>
        <dbReference type="EMBL" id="MEX9253182.1"/>
    </source>
</evidence>
<dbReference type="SUPFAM" id="SSF55073">
    <property type="entry name" value="Nucleotide cyclase"/>
    <property type="match status" value="1"/>
</dbReference>
<evidence type="ECO:0000256" key="2">
    <source>
        <dbReference type="ARBA" id="ARBA00004665"/>
    </source>
</evidence>
<dbReference type="Gene3D" id="3.30.70.270">
    <property type="match status" value="1"/>
</dbReference>
<evidence type="ECO:0000313" key="9">
    <source>
        <dbReference type="Proteomes" id="UP001561463"/>
    </source>
</evidence>
<evidence type="ECO:0000256" key="3">
    <source>
        <dbReference type="ARBA" id="ARBA00012528"/>
    </source>
</evidence>
<protein>
    <recommendedName>
        <fullName evidence="3">diguanylate cyclase</fullName>
        <ecNumber evidence="3">2.7.7.65</ecNumber>
    </recommendedName>
</protein>
<dbReference type="InterPro" id="IPR000160">
    <property type="entry name" value="GGDEF_dom"/>
</dbReference>
<keyword evidence="8" id="KW-0548">Nucleotidyltransferase</keyword>
<evidence type="ECO:0000256" key="4">
    <source>
        <dbReference type="ARBA" id="ARBA00023134"/>
    </source>
</evidence>
<keyword evidence="9" id="KW-1185">Reference proteome</keyword>
<comment type="cofactor">
    <cofactor evidence="1">
        <name>Mg(2+)</name>
        <dbReference type="ChEBI" id="CHEBI:18420"/>
    </cofactor>
</comment>
<dbReference type="GO" id="GO:0052621">
    <property type="term" value="F:diguanylate cyclase activity"/>
    <property type="evidence" value="ECO:0007669"/>
    <property type="project" value="UniProtKB-EC"/>
</dbReference>
<dbReference type="PANTHER" id="PTHR45138">
    <property type="entry name" value="REGULATORY COMPONENTS OF SENSORY TRANSDUCTION SYSTEM"/>
    <property type="match status" value="1"/>
</dbReference>
<keyword evidence="6" id="KW-0812">Transmembrane</keyword>
<evidence type="ECO:0000256" key="6">
    <source>
        <dbReference type="SAM" id="Phobius"/>
    </source>
</evidence>
<dbReference type="InterPro" id="IPR029787">
    <property type="entry name" value="Nucleotide_cyclase"/>
</dbReference>
<comment type="catalytic activity">
    <reaction evidence="5">
        <text>2 GTP = 3',3'-c-di-GMP + 2 diphosphate</text>
        <dbReference type="Rhea" id="RHEA:24898"/>
        <dbReference type="ChEBI" id="CHEBI:33019"/>
        <dbReference type="ChEBI" id="CHEBI:37565"/>
        <dbReference type="ChEBI" id="CHEBI:58805"/>
        <dbReference type="EC" id="2.7.7.65"/>
    </reaction>
</comment>
<feature type="transmembrane region" description="Helical" evidence="6">
    <location>
        <begin position="69"/>
        <end position="86"/>
    </location>
</feature>
<keyword evidence="4" id="KW-0547">Nucleotide-binding</keyword>
<feature type="domain" description="GGDEF" evidence="7">
    <location>
        <begin position="216"/>
        <end position="350"/>
    </location>
</feature>
<feature type="transmembrane region" description="Helical" evidence="6">
    <location>
        <begin position="20"/>
        <end position="39"/>
    </location>
</feature>
<gene>
    <name evidence="8" type="ORF">AB7Z85_11790</name>
</gene>
<evidence type="ECO:0000256" key="1">
    <source>
        <dbReference type="ARBA" id="ARBA00001946"/>
    </source>
</evidence>
<dbReference type="SMART" id="SM00267">
    <property type="entry name" value="GGDEF"/>
    <property type="match status" value="1"/>
</dbReference>
<dbReference type="InterPro" id="IPR043128">
    <property type="entry name" value="Rev_trsase/Diguanyl_cyclase"/>
</dbReference>
<evidence type="ECO:0000256" key="5">
    <source>
        <dbReference type="ARBA" id="ARBA00034247"/>
    </source>
</evidence>
<proteinExistence type="predicted"/>
<reference evidence="8 9" key="1">
    <citation type="submission" date="2024-03" db="EMBL/GenBank/DDBJ databases">
        <title>Role of Flies in the Dissemination of Carbapenem-Resistant Enterobacteriaceae (CRE): An Epidemiological and Genomic Study in China.</title>
        <authorList>
            <person name="Chen K."/>
            <person name="Zhang R."/>
            <person name="Chen S."/>
        </authorList>
    </citation>
    <scope>NUCLEOTIDE SEQUENCE [LARGE SCALE GENOMIC DNA]</scope>
    <source>
        <strain evidence="9">fly-313</strain>
    </source>
</reference>
<keyword evidence="8" id="KW-0808">Transferase</keyword>
<dbReference type="NCBIfam" id="TIGR00254">
    <property type="entry name" value="GGDEF"/>
    <property type="match status" value="1"/>
</dbReference>
<keyword evidence="6" id="KW-0472">Membrane</keyword>
<dbReference type="EC" id="2.7.7.65" evidence="3"/>
<dbReference type="RefSeq" id="WP_369497900.1">
    <property type="nucleotide sequence ID" value="NZ_JBFZPZ010000008.1"/>
</dbReference>
<keyword evidence="4" id="KW-0342">GTP-binding</keyword>
<sequence>MTAQSWHALRHKKYQFSLRLFLLLNAFSALFSIFSPLYYVSALTFPVVAIFLLSLALLLWHWKFETHKINIPLTSLLFGSLWAWHIVIKTRQVTYDPFTWLLLAFVSVIFIGALAFATHIKAFTLHSLPAFLVCIGLSSHEHWPRIFYSFALPLAAIAIHQVIQKRNDRFAQQLLYQLLEERETLTDLSMIDPLTGVYNRRGLQNRIENLPAAEHHEHFILLLDIDHFKAYNDRYGHMMGDQALTRVSAAIRDTVRSRDIVARFGGEEFLVLLTSLTRDQACQTAERIRQQIIDLKISRSLNESTSTTLTVSIGMGIFDTENTESAIEKADKALYEAKHRGRNNIFLSRELQAI</sequence>
<feature type="transmembrane region" description="Helical" evidence="6">
    <location>
        <begin position="45"/>
        <end position="62"/>
    </location>
</feature>